<dbReference type="Gene3D" id="1.20.1280.50">
    <property type="match status" value="1"/>
</dbReference>
<dbReference type="Pfam" id="PF07734">
    <property type="entry name" value="FBA_1"/>
    <property type="match status" value="1"/>
</dbReference>
<dbReference type="PANTHER" id="PTHR31672:SF13">
    <property type="entry name" value="F-BOX PROTEIN CPR30-LIKE"/>
    <property type="match status" value="1"/>
</dbReference>
<name>A0AAW1YNB8_RUBAR</name>
<dbReference type="SUPFAM" id="SSF81383">
    <property type="entry name" value="F-box domain"/>
    <property type="match status" value="1"/>
</dbReference>
<sequence length="351" mass="40570">MAEAHLPEEIIVNILSWLPVKSLIRFSCVSKRLHFIIFSDPKFARSQFEAACQQKTLSRRLLISISTDAPQLESLDLQTPSFGDDSPVRKLNFPLQQPRGSVRLLGSCNGLVTFCLGGEFFYIWNPSIGFFKQLPNPGLSLNKKDQIYYGFGYLSATDDYKVFLGSLNWTDNREEVEILSLRTHVWTRIQMPGDFFSFDQGILVNEALHWLSDELEHEIDVFDLAAEEFRKMDRPNFHQLDHLINLGVSFGGCLCLCGHPRAAYDSTDFWVMREYDLSAESWTKLFNLKLSNPPEVLWHYGDVYVMECCYVNEIRLVSIDHKGEEKLGMYKTEAKCLYMIPYEESLLWINQ</sequence>
<organism evidence="2 3">
    <name type="scientific">Rubus argutus</name>
    <name type="common">Southern blackberry</name>
    <dbReference type="NCBI Taxonomy" id="59490"/>
    <lineage>
        <taxon>Eukaryota</taxon>
        <taxon>Viridiplantae</taxon>
        <taxon>Streptophyta</taxon>
        <taxon>Embryophyta</taxon>
        <taxon>Tracheophyta</taxon>
        <taxon>Spermatophyta</taxon>
        <taxon>Magnoliopsida</taxon>
        <taxon>eudicotyledons</taxon>
        <taxon>Gunneridae</taxon>
        <taxon>Pentapetalae</taxon>
        <taxon>rosids</taxon>
        <taxon>fabids</taxon>
        <taxon>Rosales</taxon>
        <taxon>Rosaceae</taxon>
        <taxon>Rosoideae</taxon>
        <taxon>Rosoideae incertae sedis</taxon>
        <taxon>Rubus</taxon>
    </lineage>
</organism>
<dbReference type="Proteomes" id="UP001457282">
    <property type="component" value="Unassembled WGS sequence"/>
</dbReference>
<protein>
    <recommendedName>
        <fullName evidence="1">F-box domain-containing protein</fullName>
    </recommendedName>
</protein>
<dbReference type="SMART" id="SM00256">
    <property type="entry name" value="FBOX"/>
    <property type="match status" value="1"/>
</dbReference>
<dbReference type="InterPro" id="IPR036047">
    <property type="entry name" value="F-box-like_dom_sf"/>
</dbReference>
<feature type="domain" description="F-box" evidence="1">
    <location>
        <begin position="1"/>
        <end position="46"/>
    </location>
</feature>
<evidence type="ECO:0000259" key="1">
    <source>
        <dbReference type="PROSITE" id="PS50181"/>
    </source>
</evidence>
<evidence type="ECO:0000313" key="2">
    <source>
        <dbReference type="EMBL" id="KAK9950116.1"/>
    </source>
</evidence>
<dbReference type="NCBIfam" id="TIGR01640">
    <property type="entry name" value="F_box_assoc_1"/>
    <property type="match status" value="1"/>
</dbReference>
<dbReference type="InterPro" id="IPR001810">
    <property type="entry name" value="F-box_dom"/>
</dbReference>
<gene>
    <name evidence="2" type="ORF">M0R45_005618</name>
</gene>
<dbReference type="InterPro" id="IPR011043">
    <property type="entry name" value="Gal_Oxase/kelch_b-propeller"/>
</dbReference>
<keyword evidence="3" id="KW-1185">Reference proteome</keyword>
<evidence type="ECO:0000313" key="3">
    <source>
        <dbReference type="Proteomes" id="UP001457282"/>
    </source>
</evidence>
<proteinExistence type="predicted"/>
<dbReference type="EMBL" id="JBEDUW010000001">
    <property type="protein sequence ID" value="KAK9950116.1"/>
    <property type="molecule type" value="Genomic_DNA"/>
</dbReference>
<dbReference type="AlphaFoldDB" id="A0AAW1YNB8"/>
<dbReference type="InterPro" id="IPR017451">
    <property type="entry name" value="F-box-assoc_interact_dom"/>
</dbReference>
<comment type="caution">
    <text evidence="2">The sequence shown here is derived from an EMBL/GenBank/DDBJ whole genome shotgun (WGS) entry which is preliminary data.</text>
</comment>
<dbReference type="PANTHER" id="PTHR31672">
    <property type="entry name" value="BNACNNG10540D PROTEIN"/>
    <property type="match status" value="1"/>
</dbReference>
<dbReference type="SUPFAM" id="SSF50965">
    <property type="entry name" value="Galactose oxidase, central domain"/>
    <property type="match status" value="1"/>
</dbReference>
<dbReference type="Pfam" id="PF00646">
    <property type="entry name" value="F-box"/>
    <property type="match status" value="1"/>
</dbReference>
<dbReference type="InterPro" id="IPR006527">
    <property type="entry name" value="F-box-assoc_dom_typ1"/>
</dbReference>
<accession>A0AAW1YNB8</accession>
<dbReference type="InterPro" id="IPR050796">
    <property type="entry name" value="SCF_F-box_component"/>
</dbReference>
<dbReference type="PROSITE" id="PS50181">
    <property type="entry name" value="FBOX"/>
    <property type="match status" value="1"/>
</dbReference>
<reference evidence="2 3" key="1">
    <citation type="journal article" date="2023" name="G3 (Bethesda)">
        <title>A chromosome-length genome assembly and annotation of blackberry (Rubus argutus, cv. 'Hillquist').</title>
        <authorList>
            <person name="Bruna T."/>
            <person name="Aryal R."/>
            <person name="Dudchenko O."/>
            <person name="Sargent D.J."/>
            <person name="Mead D."/>
            <person name="Buti M."/>
            <person name="Cavallini A."/>
            <person name="Hytonen T."/>
            <person name="Andres J."/>
            <person name="Pham M."/>
            <person name="Weisz D."/>
            <person name="Mascagni F."/>
            <person name="Usai G."/>
            <person name="Natali L."/>
            <person name="Bassil N."/>
            <person name="Fernandez G.E."/>
            <person name="Lomsadze A."/>
            <person name="Armour M."/>
            <person name="Olukolu B."/>
            <person name="Poorten T."/>
            <person name="Britton C."/>
            <person name="Davik J."/>
            <person name="Ashrafi H."/>
            <person name="Aiden E.L."/>
            <person name="Borodovsky M."/>
            <person name="Worthington M."/>
        </authorList>
    </citation>
    <scope>NUCLEOTIDE SEQUENCE [LARGE SCALE GENOMIC DNA]</scope>
    <source>
        <strain evidence="2">PI 553951</strain>
    </source>
</reference>
<dbReference type="CDD" id="cd22157">
    <property type="entry name" value="F-box_AtFBW1-like"/>
    <property type="match status" value="1"/>
</dbReference>